<keyword evidence="3" id="KW-0805">Transcription regulation</keyword>
<evidence type="ECO:0000313" key="9">
    <source>
        <dbReference type="Proteomes" id="UP001194469"/>
    </source>
</evidence>
<dbReference type="NCBIfam" id="TIGR00229">
    <property type="entry name" value="sensory_box"/>
    <property type="match status" value="1"/>
</dbReference>
<evidence type="ECO:0000259" key="6">
    <source>
        <dbReference type="PROSITE" id="PS50045"/>
    </source>
</evidence>
<keyword evidence="5" id="KW-0804">Transcription</keyword>
<gene>
    <name evidence="8" type="ORF">FVW20_16240</name>
</gene>
<evidence type="ECO:0000313" key="8">
    <source>
        <dbReference type="EMBL" id="MBG3878518.1"/>
    </source>
</evidence>
<dbReference type="InterPro" id="IPR027417">
    <property type="entry name" value="P-loop_NTPase"/>
</dbReference>
<dbReference type="InterPro" id="IPR000014">
    <property type="entry name" value="PAS"/>
</dbReference>
<dbReference type="InterPro" id="IPR025943">
    <property type="entry name" value="Sigma_54_int_dom_ATP-bd_2"/>
</dbReference>
<evidence type="ECO:0000259" key="7">
    <source>
        <dbReference type="PROSITE" id="PS50112"/>
    </source>
</evidence>
<dbReference type="Pfam" id="PF00158">
    <property type="entry name" value="Sigma54_activat"/>
    <property type="match status" value="1"/>
</dbReference>
<dbReference type="RefSeq" id="WP_012613051.1">
    <property type="nucleotide sequence ID" value="NZ_VRYY01000612.1"/>
</dbReference>
<dbReference type="Pfam" id="PF02954">
    <property type="entry name" value="HTH_8"/>
    <property type="match status" value="1"/>
</dbReference>
<dbReference type="SUPFAM" id="SSF52540">
    <property type="entry name" value="P-loop containing nucleoside triphosphate hydrolases"/>
    <property type="match status" value="1"/>
</dbReference>
<evidence type="ECO:0000256" key="5">
    <source>
        <dbReference type="ARBA" id="ARBA00023163"/>
    </source>
</evidence>
<keyword evidence="1" id="KW-0547">Nucleotide-binding</keyword>
<evidence type="ECO:0000256" key="2">
    <source>
        <dbReference type="ARBA" id="ARBA00022840"/>
    </source>
</evidence>
<dbReference type="SUPFAM" id="SSF55785">
    <property type="entry name" value="PYP-like sensor domain (PAS domain)"/>
    <property type="match status" value="1"/>
</dbReference>
<feature type="domain" description="Sigma-54 factor interaction" evidence="6">
    <location>
        <begin position="155"/>
        <end position="381"/>
    </location>
</feature>
<comment type="caution">
    <text evidence="8">The sequence shown here is derived from an EMBL/GenBank/DDBJ whole genome shotgun (WGS) entry which is preliminary data.</text>
</comment>
<dbReference type="InterPro" id="IPR035965">
    <property type="entry name" value="PAS-like_dom_sf"/>
</dbReference>
<dbReference type="PROSITE" id="PS50112">
    <property type="entry name" value="PAS"/>
    <property type="match status" value="1"/>
</dbReference>
<dbReference type="Gene3D" id="3.40.50.300">
    <property type="entry name" value="P-loop containing nucleotide triphosphate hydrolases"/>
    <property type="match status" value="1"/>
</dbReference>
<dbReference type="PRINTS" id="PR01590">
    <property type="entry name" value="HTHFIS"/>
</dbReference>
<sequence>MPTTHDAIVNDAVTFLIFDHLPMGILYCDASYVIRFANKAYAELLGKRPHDIIGRNITEVIPSSRAPEVMTTGQAEMGDLCSIPGPRADQKLVVNRIPVRDAAGALVGMISQAIFNDPSELKRLSNKIEQLGHKLSQYKRRMAATLHAQYSLASLKGESASMHQIKDRLRSYARMDAPVLVLGATGTGKELAAHALHAESTRAAGPLVSINCAAIPKDLFESELFGYVRGAFSGAHHSGKMGQIELADGGTLFLDEIGDMPLQAQAKLLRVLESRTICRVGAVTAEPVDFRLIAATNRNIKDMVQAGTFREDLYYRINTFIIEIPSLRDRKEDILPLAHHFLARMGHEGVTFTPAAVSALQSFEWPGNIRQLHNAILHAATMREGSAIDVCALPPEIRPVHTSPVAPCPLPQDRSDLAGILAHNEAALIENALREQGGNVTRAASALGVSRATLYEKMKKHGVHAVRSRDRQGN</sequence>
<keyword evidence="4" id="KW-0238">DNA-binding</keyword>
<evidence type="ECO:0000256" key="4">
    <source>
        <dbReference type="ARBA" id="ARBA00023125"/>
    </source>
</evidence>
<dbReference type="InterPro" id="IPR003593">
    <property type="entry name" value="AAA+_ATPase"/>
</dbReference>
<dbReference type="Gene3D" id="1.10.10.60">
    <property type="entry name" value="Homeodomain-like"/>
    <property type="match status" value="1"/>
</dbReference>
<feature type="domain" description="PAS" evidence="7">
    <location>
        <begin position="17"/>
        <end position="61"/>
    </location>
</feature>
<dbReference type="Pfam" id="PF08448">
    <property type="entry name" value="PAS_4"/>
    <property type="match status" value="1"/>
</dbReference>
<evidence type="ECO:0000256" key="1">
    <source>
        <dbReference type="ARBA" id="ARBA00022741"/>
    </source>
</evidence>
<dbReference type="InterPro" id="IPR013656">
    <property type="entry name" value="PAS_4"/>
</dbReference>
<dbReference type="InterPro" id="IPR002078">
    <property type="entry name" value="Sigma_54_int"/>
</dbReference>
<keyword evidence="9" id="KW-1185">Reference proteome</keyword>
<dbReference type="Gene3D" id="3.30.450.20">
    <property type="entry name" value="PAS domain"/>
    <property type="match status" value="1"/>
</dbReference>
<dbReference type="SMART" id="SM00382">
    <property type="entry name" value="AAA"/>
    <property type="match status" value="1"/>
</dbReference>
<dbReference type="CDD" id="cd00009">
    <property type="entry name" value="AAA"/>
    <property type="match status" value="1"/>
</dbReference>
<organism evidence="8 9">
    <name type="scientific">Nitratidesulfovibrio oxamicus</name>
    <dbReference type="NCBI Taxonomy" id="32016"/>
    <lineage>
        <taxon>Bacteria</taxon>
        <taxon>Pseudomonadati</taxon>
        <taxon>Thermodesulfobacteriota</taxon>
        <taxon>Desulfovibrionia</taxon>
        <taxon>Desulfovibrionales</taxon>
        <taxon>Desulfovibrionaceae</taxon>
        <taxon>Nitratidesulfovibrio</taxon>
    </lineage>
</organism>
<evidence type="ECO:0000256" key="3">
    <source>
        <dbReference type="ARBA" id="ARBA00023015"/>
    </source>
</evidence>
<dbReference type="PROSITE" id="PS50045">
    <property type="entry name" value="SIGMA54_INTERACT_4"/>
    <property type="match status" value="1"/>
</dbReference>
<dbReference type="PROSITE" id="PS00676">
    <property type="entry name" value="SIGMA54_INTERACT_2"/>
    <property type="match status" value="1"/>
</dbReference>
<dbReference type="PROSITE" id="PS00688">
    <property type="entry name" value="SIGMA54_INTERACT_3"/>
    <property type="match status" value="1"/>
</dbReference>
<dbReference type="CDD" id="cd00130">
    <property type="entry name" value="PAS"/>
    <property type="match status" value="1"/>
</dbReference>
<dbReference type="InterPro" id="IPR058031">
    <property type="entry name" value="AAA_lid_NorR"/>
</dbReference>
<dbReference type="EMBL" id="VRYY01000612">
    <property type="protein sequence ID" value="MBG3878518.1"/>
    <property type="molecule type" value="Genomic_DNA"/>
</dbReference>
<dbReference type="InterPro" id="IPR009057">
    <property type="entry name" value="Homeodomain-like_sf"/>
</dbReference>
<dbReference type="SUPFAM" id="SSF46689">
    <property type="entry name" value="Homeodomain-like"/>
    <property type="match status" value="1"/>
</dbReference>
<dbReference type="SMART" id="SM00091">
    <property type="entry name" value="PAS"/>
    <property type="match status" value="1"/>
</dbReference>
<dbReference type="PANTHER" id="PTHR32071:SF117">
    <property type="entry name" value="PTS-DEPENDENT DIHYDROXYACETONE KINASE OPERON REGULATORY PROTEIN-RELATED"/>
    <property type="match status" value="1"/>
</dbReference>
<dbReference type="Pfam" id="PF25601">
    <property type="entry name" value="AAA_lid_14"/>
    <property type="match status" value="1"/>
</dbReference>
<dbReference type="Gene3D" id="1.10.8.60">
    <property type="match status" value="1"/>
</dbReference>
<accession>A0ABS0J9V6</accession>
<dbReference type="Proteomes" id="UP001194469">
    <property type="component" value="Unassembled WGS sequence"/>
</dbReference>
<protein>
    <submittedName>
        <fullName evidence="8">Sigma-54-dependent Fis family transcriptional regulator</fullName>
    </submittedName>
</protein>
<dbReference type="InterPro" id="IPR025944">
    <property type="entry name" value="Sigma_54_int_dom_CS"/>
</dbReference>
<dbReference type="PANTHER" id="PTHR32071">
    <property type="entry name" value="TRANSCRIPTIONAL REGULATORY PROTEIN"/>
    <property type="match status" value="1"/>
</dbReference>
<reference evidence="8 9" key="1">
    <citation type="submission" date="2019-08" db="EMBL/GenBank/DDBJ databases">
        <authorList>
            <person name="Luo N."/>
        </authorList>
    </citation>
    <scope>NUCLEOTIDE SEQUENCE [LARGE SCALE GENOMIC DNA]</scope>
    <source>
        <strain evidence="8 9">NCIMB 9442</strain>
    </source>
</reference>
<keyword evidence="2" id="KW-0067">ATP-binding</keyword>
<dbReference type="InterPro" id="IPR002197">
    <property type="entry name" value="HTH_Fis"/>
</dbReference>
<proteinExistence type="predicted"/>
<name>A0ABS0J9V6_9BACT</name>